<dbReference type="UniPathway" id="UPA00392"/>
<reference evidence="7" key="1">
    <citation type="submission" date="2017-09" db="EMBL/GenBank/DDBJ databases">
        <title>Depth-based differentiation of microbial function through sediment-hosted aquifers and enrichment of novel symbionts in the deep terrestrial subsurface.</title>
        <authorList>
            <person name="Probst A.J."/>
            <person name="Ladd B."/>
            <person name="Jarett J.K."/>
            <person name="Geller-Mcgrath D.E."/>
            <person name="Sieber C.M.K."/>
            <person name="Emerson J.B."/>
            <person name="Anantharaman K."/>
            <person name="Thomas B.C."/>
            <person name="Malmstrom R."/>
            <person name="Stieglmeier M."/>
            <person name="Klingl A."/>
            <person name="Woyke T."/>
            <person name="Ryan C.M."/>
            <person name="Banfield J.F."/>
        </authorList>
    </citation>
    <scope>NUCLEOTIDE SEQUENCE [LARGE SCALE GENOMIC DNA]</scope>
</reference>
<feature type="binding site" evidence="4">
    <location>
        <begin position="94"/>
        <end position="98"/>
    </location>
    <ligand>
        <name>substrate</name>
    </ligand>
</feature>
<dbReference type="NCBIfam" id="TIGR00449">
    <property type="entry name" value="tgt_general"/>
    <property type="match status" value="1"/>
</dbReference>
<comment type="pathway">
    <text evidence="4">tRNA modification; tRNA-queuosine biosynthesis.</text>
</comment>
<feature type="binding site" evidence="4">
    <location>
        <position position="317"/>
    </location>
    <ligand>
        <name>Zn(2+)</name>
        <dbReference type="ChEBI" id="CHEBI:29105"/>
    </ligand>
</feature>
<evidence type="ECO:0000256" key="3">
    <source>
        <dbReference type="ARBA" id="ARBA00022694"/>
    </source>
</evidence>
<keyword evidence="1 4" id="KW-0328">Glycosyltransferase</keyword>
<accession>A0A2M7TKX8</accession>
<dbReference type="GO" id="GO:0008616">
    <property type="term" value="P:tRNA queuosine(34) biosynthetic process"/>
    <property type="evidence" value="ECO:0007669"/>
    <property type="project" value="UniProtKB-UniRule"/>
</dbReference>
<keyword evidence="4" id="KW-0479">Metal-binding</keyword>
<comment type="catalytic activity">
    <reaction evidence="4">
        <text>7-aminomethyl-7-carbaguanine + guanosine(34) in tRNA = 7-aminomethyl-7-carbaguanosine(34) in tRNA + guanine</text>
        <dbReference type="Rhea" id="RHEA:24104"/>
        <dbReference type="Rhea" id="RHEA-COMP:10341"/>
        <dbReference type="Rhea" id="RHEA-COMP:10342"/>
        <dbReference type="ChEBI" id="CHEBI:16235"/>
        <dbReference type="ChEBI" id="CHEBI:58703"/>
        <dbReference type="ChEBI" id="CHEBI:74269"/>
        <dbReference type="ChEBI" id="CHEBI:82833"/>
        <dbReference type="EC" id="2.4.2.29"/>
    </reaction>
</comment>
<dbReference type="Gene3D" id="3.20.20.105">
    <property type="entry name" value="Queuine tRNA-ribosyltransferase-like"/>
    <property type="match status" value="1"/>
</dbReference>
<feature type="binding site" evidence="4">
    <location>
        <position position="314"/>
    </location>
    <ligand>
        <name>Zn(2+)</name>
        <dbReference type="ChEBI" id="CHEBI:29105"/>
    </ligand>
</feature>
<dbReference type="Proteomes" id="UP000228920">
    <property type="component" value="Unassembled WGS sequence"/>
</dbReference>
<name>A0A2M7TKX8_UNCKA</name>
<comment type="similarity">
    <text evidence="4">Belongs to the queuine tRNA-ribosyltransferase family.</text>
</comment>
<feature type="region of interest" description="RNA binding; important for wobble base 34 recognition" evidence="4">
    <location>
        <begin position="279"/>
        <end position="283"/>
    </location>
</feature>
<organism evidence="6 7">
    <name type="scientific">candidate division WWE3 bacterium CG_4_10_14_0_2_um_filter_41_14</name>
    <dbReference type="NCBI Taxonomy" id="1975072"/>
    <lineage>
        <taxon>Bacteria</taxon>
        <taxon>Katanobacteria</taxon>
    </lineage>
</organism>
<feature type="active site" description="Nucleophile" evidence="4">
    <location>
        <position position="274"/>
    </location>
</feature>
<comment type="cofactor">
    <cofactor evidence="4">
        <name>Zn(2+)</name>
        <dbReference type="ChEBI" id="CHEBI:29105"/>
    </cofactor>
    <text evidence="4">Binds 1 zinc ion per subunit.</text>
</comment>
<dbReference type="Pfam" id="PF01702">
    <property type="entry name" value="TGT"/>
    <property type="match status" value="1"/>
</dbReference>
<comment type="caution">
    <text evidence="4">Lacks conserved residue(s) required for the propagation of feature annotation.</text>
</comment>
<feature type="binding site" evidence="4">
    <location>
        <position position="151"/>
    </location>
    <ligand>
        <name>substrate</name>
    </ligand>
</feature>
<evidence type="ECO:0000256" key="1">
    <source>
        <dbReference type="ARBA" id="ARBA00022676"/>
    </source>
</evidence>
<feature type="binding site" evidence="4">
    <location>
        <position position="224"/>
    </location>
    <ligand>
        <name>substrate</name>
    </ligand>
</feature>
<keyword evidence="4" id="KW-0671">Queuosine biosynthesis</keyword>
<feature type="domain" description="tRNA-guanine(15) transglycosylase-like" evidence="5">
    <location>
        <begin position="16"/>
        <end position="376"/>
    </location>
</feature>
<comment type="subunit">
    <text evidence="4">Homodimer. Within each dimer, one monomer is responsible for RNA recognition and catalysis, while the other monomer binds to the replacement base PreQ1.</text>
</comment>
<dbReference type="EC" id="2.4.2.29" evidence="4"/>
<keyword evidence="4" id="KW-0862">Zinc</keyword>
<evidence type="ECO:0000259" key="5">
    <source>
        <dbReference type="Pfam" id="PF01702"/>
    </source>
</evidence>
<keyword evidence="2 4" id="KW-0808">Transferase</keyword>
<sequence>MTVEKFAINSKDALTNARTGILNSRNGNIQTPCFLPDATRATVKHLSPTDLDDIGVQIILGNLYHLWLRPGVEVIEHMGGLHSFMNWHKPILTDSGGYQVFSLLHSKGLGKITQEGAYFTSHIDGKKLMLTPESSVSMQYRMGSDVILMLDESAPGTSSESYISQSVERTIAWAKRSKQTYENLNKDHDRFLFGIVQGGVYENQLIKSAQETVAIGFDGYALGGVAVGITADKLHDVMGYSIEHLPVDKPRYLLGAGYPNDIVRAVSLGVDVFDCVVPTRNARHGSLFTQNGKLCLTNAQFTTDPNPIDETCSCYACKNFSRAYIRHLIRVNEALGFRLTTIHNLTYYMWLMKTIRQTIENGTFSVFYKEIIGQYEKT</sequence>
<protein>
    <recommendedName>
        <fullName evidence="4">Queuine tRNA-ribosyltransferase</fullName>
        <ecNumber evidence="4">2.4.2.29</ecNumber>
    </recommendedName>
    <alternativeName>
        <fullName evidence="4">Guanine insertion enzyme</fullName>
    </alternativeName>
    <alternativeName>
        <fullName evidence="4">tRNA-guanine transglycosylase</fullName>
    </alternativeName>
</protein>
<feature type="binding site" evidence="4">
    <location>
        <position position="343"/>
    </location>
    <ligand>
        <name>Zn(2+)</name>
        <dbReference type="ChEBI" id="CHEBI:29105"/>
    </ligand>
</feature>
<dbReference type="InterPro" id="IPR036511">
    <property type="entry name" value="TGT-like_sf"/>
</dbReference>
<dbReference type="PANTHER" id="PTHR46499">
    <property type="entry name" value="QUEUINE TRNA-RIBOSYLTRANSFERASE"/>
    <property type="match status" value="1"/>
</dbReference>
<evidence type="ECO:0000313" key="6">
    <source>
        <dbReference type="EMBL" id="PIZ47602.1"/>
    </source>
</evidence>
<keyword evidence="3 4" id="KW-0819">tRNA processing</keyword>
<feature type="active site" description="Proton acceptor" evidence="4">
    <location>
        <position position="94"/>
    </location>
</feature>
<feature type="binding site" evidence="4">
    <location>
        <position position="197"/>
    </location>
    <ligand>
        <name>substrate</name>
    </ligand>
</feature>
<feature type="binding site" evidence="4">
    <location>
        <position position="312"/>
    </location>
    <ligand>
        <name>Zn(2+)</name>
        <dbReference type="ChEBI" id="CHEBI:29105"/>
    </ligand>
</feature>
<dbReference type="GO" id="GO:0046872">
    <property type="term" value="F:metal ion binding"/>
    <property type="evidence" value="ECO:0007669"/>
    <property type="project" value="UniProtKB-KW"/>
</dbReference>
<dbReference type="GO" id="GO:0008479">
    <property type="term" value="F:tRNA-guanosine(34) queuine transglycosylase activity"/>
    <property type="evidence" value="ECO:0007669"/>
    <property type="project" value="UniProtKB-UniRule"/>
</dbReference>
<evidence type="ECO:0000256" key="2">
    <source>
        <dbReference type="ARBA" id="ARBA00022679"/>
    </source>
</evidence>
<comment type="caution">
    <text evidence="6">The sequence shown here is derived from an EMBL/GenBank/DDBJ whole genome shotgun (WGS) entry which is preliminary data.</text>
</comment>
<dbReference type="NCBIfam" id="TIGR00430">
    <property type="entry name" value="Q_tRNA_tgt"/>
    <property type="match status" value="1"/>
</dbReference>
<dbReference type="GO" id="GO:0005737">
    <property type="term" value="C:cytoplasm"/>
    <property type="evidence" value="ECO:0007669"/>
    <property type="project" value="TreeGrafter"/>
</dbReference>
<dbReference type="AlphaFoldDB" id="A0A2M7TKX8"/>
<dbReference type="EMBL" id="PFNL01000036">
    <property type="protein sequence ID" value="PIZ47602.1"/>
    <property type="molecule type" value="Genomic_DNA"/>
</dbReference>
<dbReference type="InterPro" id="IPR004803">
    <property type="entry name" value="TGT"/>
</dbReference>
<proteinExistence type="inferred from homology"/>
<evidence type="ECO:0000256" key="4">
    <source>
        <dbReference type="HAMAP-Rule" id="MF_00168"/>
    </source>
</evidence>
<dbReference type="HAMAP" id="MF_00168">
    <property type="entry name" value="Q_tRNA_Tgt"/>
    <property type="match status" value="1"/>
</dbReference>
<dbReference type="InterPro" id="IPR050076">
    <property type="entry name" value="ArchSynthase1/Queuine_TRR"/>
</dbReference>
<evidence type="ECO:0000313" key="7">
    <source>
        <dbReference type="Proteomes" id="UP000228920"/>
    </source>
</evidence>
<dbReference type="InterPro" id="IPR002616">
    <property type="entry name" value="tRNA_ribo_trans-like"/>
</dbReference>
<gene>
    <name evidence="4" type="primary">tgt</name>
    <name evidence="6" type="ORF">COY32_01430</name>
</gene>
<comment type="function">
    <text evidence="4">Catalyzes the base-exchange of a guanine (G) residue with the queuine precursor 7-aminomethyl-7-deazaguanine (PreQ1) at position 34 (anticodon wobble position) in tRNAs with GU(N) anticodons (tRNA-Asp, -Asn, -His and -Tyr). Catalysis occurs through a double-displacement mechanism. The nucleophile active site attacks the C1' of nucleotide 34 to detach the guanine base from the RNA, forming a covalent enzyme-RNA intermediate. The proton acceptor active site deprotonates the incoming PreQ1, allowing a nucleophilic attack on the C1' of the ribose to form the product. After dissociation, two additional enzymatic reactions on the tRNA convert PreQ1 to queuine (Q), resulting in the hypermodified nucleoside queuosine (7-(((4,5-cis-dihydroxy-2-cyclopenten-1-yl)amino)methyl)-7-deazaguanosine).</text>
</comment>
<dbReference type="PANTHER" id="PTHR46499:SF1">
    <property type="entry name" value="QUEUINE TRNA-RIBOSYLTRANSFERASE"/>
    <property type="match status" value="1"/>
</dbReference>
<dbReference type="SUPFAM" id="SSF51713">
    <property type="entry name" value="tRNA-guanine transglycosylase"/>
    <property type="match status" value="1"/>
</dbReference>